<dbReference type="GO" id="GO:0005737">
    <property type="term" value="C:cytoplasm"/>
    <property type="evidence" value="ECO:0007669"/>
    <property type="project" value="UniProtKB-SubCell"/>
</dbReference>
<dbReference type="EMBL" id="CP046147">
    <property type="protein sequence ID" value="WFG38506.1"/>
    <property type="molecule type" value="Genomic_DNA"/>
</dbReference>
<evidence type="ECO:0000256" key="9">
    <source>
        <dbReference type="RuleBase" id="RU003545"/>
    </source>
</evidence>
<evidence type="ECO:0000256" key="4">
    <source>
        <dbReference type="ARBA" id="ARBA00022832"/>
    </source>
</evidence>
<proteinExistence type="inferred from homology"/>
<keyword evidence="3 7" id="KW-0597">Phosphoprotein</keyword>
<comment type="function">
    <text evidence="7 9">Carrier of the growing fatty acid chain in fatty acid biosynthesis.</text>
</comment>
<dbReference type="PROSITE" id="PS00012">
    <property type="entry name" value="PHOSPHOPANTETHEINE"/>
    <property type="match status" value="1"/>
</dbReference>
<dbReference type="InterPro" id="IPR009081">
    <property type="entry name" value="PP-bd_ACP"/>
</dbReference>
<sequence length="85" mass="9210">MASVLDRVRDIAADKLSVDASEVSAESSFTEDLNADSLDVVELIMAIEEEFGSDDQPLEISDEDAEGIKTVQDAVKYLSDRGITD</sequence>
<comment type="PTM">
    <text evidence="7">4'-phosphopantetheine is transferred from CoA to a specific serine of apo-ACP by AcpS. This modification is essential for activity because fatty acids are bound in thioester linkage to the sulfhydryl of the prosthetic group.</text>
</comment>
<evidence type="ECO:0000256" key="2">
    <source>
        <dbReference type="ARBA" id="ARBA00022516"/>
    </source>
</evidence>
<keyword evidence="4 7" id="KW-0276">Fatty acid metabolism</keyword>
<keyword evidence="5 7" id="KW-0443">Lipid metabolism</keyword>
<dbReference type="PANTHER" id="PTHR20863:SF76">
    <property type="entry name" value="CARRIER DOMAIN-CONTAINING PROTEIN"/>
    <property type="match status" value="1"/>
</dbReference>
<evidence type="ECO:0000313" key="11">
    <source>
        <dbReference type="EMBL" id="MDG0867094.1"/>
    </source>
</evidence>
<evidence type="ECO:0000259" key="10">
    <source>
        <dbReference type="PROSITE" id="PS50075"/>
    </source>
</evidence>
<feature type="modified residue" description="O-(pantetheine 4'-phosphoryl)serine" evidence="7">
    <location>
        <position position="37"/>
    </location>
</feature>
<keyword evidence="6 7" id="KW-0275">Fatty acid biosynthesis</keyword>
<evidence type="ECO:0000313" key="12">
    <source>
        <dbReference type="EMBL" id="WFG38506.1"/>
    </source>
</evidence>
<dbReference type="Proteomes" id="UP001219901">
    <property type="component" value="Chromosome"/>
</dbReference>
<dbReference type="Pfam" id="PF00550">
    <property type="entry name" value="PP-binding"/>
    <property type="match status" value="1"/>
</dbReference>
<dbReference type="GO" id="GO:0000036">
    <property type="term" value="F:acyl carrier activity"/>
    <property type="evidence" value="ECO:0007669"/>
    <property type="project" value="UniProtKB-UniRule"/>
</dbReference>
<comment type="PTM">
    <text evidence="9">4'-phosphopantetheine is transferred from CoA to a specific serine of apo-ACP by acpS.</text>
</comment>
<keyword evidence="7" id="KW-0963">Cytoplasm</keyword>
<dbReference type="NCBIfam" id="TIGR00517">
    <property type="entry name" value="acyl_carrier"/>
    <property type="match status" value="1"/>
</dbReference>
<dbReference type="InterPro" id="IPR003231">
    <property type="entry name" value="ACP"/>
</dbReference>
<dbReference type="GO" id="GO:0000035">
    <property type="term" value="F:acyl binding"/>
    <property type="evidence" value="ECO:0007669"/>
    <property type="project" value="TreeGrafter"/>
</dbReference>
<dbReference type="HAMAP" id="MF_01217">
    <property type="entry name" value="Acyl_carrier"/>
    <property type="match status" value="1"/>
</dbReference>
<keyword evidence="13" id="KW-1185">Reference proteome</keyword>
<evidence type="ECO:0000256" key="6">
    <source>
        <dbReference type="ARBA" id="ARBA00023160"/>
    </source>
</evidence>
<keyword evidence="2 7" id="KW-0444">Lipid biosynthesis</keyword>
<accession>A0AAJ5ZGT5</accession>
<dbReference type="SUPFAM" id="SSF47336">
    <property type="entry name" value="ACP-like"/>
    <property type="match status" value="1"/>
</dbReference>
<evidence type="ECO:0000256" key="1">
    <source>
        <dbReference type="ARBA" id="ARBA00022450"/>
    </source>
</evidence>
<dbReference type="Gene3D" id="1.10.1200.10">
    <property type="entry name" value="ACP-like"/>
    <property type="match status" value="1"/>
</dbReference>
<evidence type="ECO:0000256" key="3">
    <source>
        <dbReference type="ARBA" id="ARBA00022553"/>
    </source>
</evidence>
<dbReference type="RefSeq" id="WP_342825097.1">
    <property type="nucleotide sequence ID" value="NZ_CP046146.1"/>
</dbReference>
<dbReference type="PANTHER" id="PTHR20863">
    <property type="entry name" value="ACYL CARRIER PROTEIN"/>
    <property type="match status" value="1"/>
</dbReference>
<dbReference type="AlphaFoldDB" id="A0AAJ5ZGT5"/>
<comment type="subcellular location">
    <subcellularLocation>
        <location evidence="7">Cytoplasm</location>
    </subcellularLocation>
</comment>
<dbReference type="InterPro" id="IPR006162">
    <property type="entry name" value="Ppantetheine_attach_site"/>
</dbReference>
<evidence type="ECO:0000256" key="8">
    <source>
        <dbReference type="NCBIfam" id="TIGR00517"/>
    </source>
</evidence>
<evidence type="ECO:0000256" key="5">
    <source>
        <dbReference type="ARBA" id="ARBA00023098"/>
    </source>
</evidence>
<reference evidence="12" key="2">
    <citation type="journal article" date="2023" name="Nat. Commun.">
        <title>Cultivation of marine bacteria of the SAR202 clade.</title>
        <authorList>
            <person name="Lim Y."/>
            <person name="Seo J.H."/>
            <person name="Giovannoni S.J."/>
            <person name="Kang I."/>
            <person name="Cho J.C."/>
        </authorList>
    </citation>
    <scope>NUCLEOTIDE SEQUENCE</scope>
    <source>
        <strain evidence="12">JH1073</strain>
    </source>
</reference>
<organism evidence="12 13">
    <name type="scientific">Candidatus Lucifugimonas marina</name>
    <dbReference type="NCBI Taxonomy" id="3038979"/>
    <lineage>
        <taxon>Bacteria</taxon>
        <taxon>Bacillati</taxon>
        <taxon>Chloroflexota</taxon>
        <taxon>Dehalococcoidia</taxon>
        <taxon>SAR202 cluster</taxon>
        <taxon>Candidatus Lucifugimonadales</taxon>
        <taxon>Candidatus Lucifugimonadaceae</taxon>
        <taxon>Candidatus Lucifugimonas</taxon>
    </lineage>
</organism>
<dbReference type="PROSITE" id="PS50075">
    <property type="entry name" value="CARRIER"/>
    <property type="match status" value="1"/>
</dbReference>
<reference evidence="13" key="3">
    <citation type="submission" date="2023-06" db="EMBL/GenBank/DDBJ databases">
        <title>Pangenomics reveal diversification of enzyme families and niche specialization in globally abundant SAR202 bacteria.</title>
        <authorList>
            <person name="Saw J.H.W."/>
        </authorList>
    </citation>
    <scope>NUCLEOTIDE SEQUENCE [LARGE SCALE GENOMIC DNA]</scope>
    <source>
        <strain evidence="13">JH1073</strain>
    </source>
</reference>
<evidence type="ECO:0000256" key="7">
    <source>
        <dbReference type="HAMAP-Rule" id="MF_01217"/>
    </source>
</evidence>
<protein>
    <recommendedName>
        <fullName evidence="7 8">Acyl carrier protein</fullName>
        <shortName evidence="7">ACP</shortName>
    </recommendedName>
</protein>
<dbReference type="NCBIfam" id="NF002150">
    <property type="entry name" value="PRK00982.1-4"/>
    <property type="match status" value="1"/>
</dbReference>
<comment type="similarity">
    <text evidence="7">Belongs to the acyl carrier protein (ACP) family.</text>
</comment>
<feature type="domain" description="Carrier" evidence="10">
    <location>
        <begin position="2"/>
        <end position="82"/>
    </location>
</feature>
<name>A0AAJ5ZGT5_9CHLR</name>
<dbReference type="Proteomes" id="UP001321249">
    <property type="component" value="Unassembled WGS sequence"/>
</dbReference>
<evidence type="ECO:0000313" key="13">
    <source>
        <dbReference type="Proteomes" id="UP001219901"/>
    </source>
</evidence>
<evidence type="ECO:0000313" key="14">
    <source>
        <dbReference type="Proteomes" id="UP001321249"/>
    </source>
</evidence>
<comment type="pathway">
    <text evidence="7 9">Lipid metabolism; fatty acid biosynthesis.</text>
</comment>
<gene>
    <name evidence="7 12" type="primary">acpP</name>
    <name evidence="11" type="ORF">GKO46_08405</name>
    <name evidence="12" type="ORF">GKO48_02410</name>
</gene>
<reference evidence="13 14" key="1">
    <citation type="submission" date="2019-11" db="EMBL/GenBank/DDBJ databases">
        <authorList>
            <person name="Cho J.-C."/>
        </authorList>
    </citation>
    <scope>NUCLEOTIDE SEQUENCE [LARGE SCALE GENOMIC DNA]</scope>
    <source>
        <strain evidence="12 13">JH1073</strain>
        <strain evidence="11 14">JH702</strain>
    </source>
</reference>
<dbReference type="NCBIfam" id="NF002148">
    <property type="entry name" value="PRK00982.1-2"/>
    <property type="match status" value="1"/>
</dbReference>
<dbReference type="InterPro" id="IPR036736">
    <property type="entry name" value="ACP-like_sf"/>
</dbReference>
<keyword evidence="1 7" id="KW-0596">Phosphopantetheine</keyword>
<dbReference type="EMBL" id="WMBE01000002">
    <property type="protein sequence ID" value="MDG0867094.1"/>
    <property type="molecule type" value="Genomic_DNA"/>
</dbReference>